<comment type="caution">
    <text evidence="9">The sequence shown here is derived from an EMBL/GenBank/DDBJ whole genome shotgun (WGS) entry which is preliminary data.</text>
</comment>
<dbReference type="OrthoDB" id="6538282at2"/>
<dbReference type="InterPro" id="IPR023090">
    <property type="entry name" value="UPF0702_alpha/beta_dom_sf"/>
</dbReference>
<keyword evidence="3" id="KW-1003">Cell membrane</keyword>
<keyword evidence="10" id="KW-1185">Reference proteome</keyword>
<evidence type="ECO:0000313" key="10">
    <source>
        <dbReference type="Proteomes" id="UP000298284"/>
    </source>
</evidence>
<dbReference type="AlphaFoldDB" id="A0A4Z0MJF7"/>
<evidence type="ECO:0000313" key="9">
    <source>
        <dbReference type="EMBL" id="TGD79903.1"/>
    </source>
</evidence>
<evidence type="ECO:0000259" key="8">
    <source>
        <dbReference type="Pfam" id="PF04239"/>
    </source>
</evidence>
<evidence type="ECO:0000256" key="7">
    <source>
        <dbReference type="SAM" id="Phobius"/>
    </source>
</evidence>
<keyword evidence="6 7" id="KW-0472">Membrane</keyword>
<dbReference type="GO" id="GO:0005886">
    <property type="term" value="C:plasma membrane"/>
    <property type="evidence" value="ECO:0007669"/>
    <property type="project" value="UniProtKB-SubCell"/>
</dbReference>
<keyword evidence="5 7" id="KW-1133">Transmembrane helix</keyword>
<accession>A0A4Z0MJF7</accession>
<protein>
    <submittedName>
        <fullName evidence="9">DUF421 domain-containing protein</fullName>
    </submittedName>
</protein>
<feature type="domain" description="YetF C-terminal" evidence="8">
    <location>
        <begin position="102"/>
        <end position="171"/>
    </location>
</feature>
<reference evidence="9 10" key="1">
    <citation type="submission" date="2019-04" db="EMBL/GenBank/DDBJ databases">
        <authorList>
            <person name="Feng G."/>
            <person name="Zhang J."/>
            <person name="Zhu H."/>
        </authorList>
    </citation>
    <scope>NUCLEOTIDE SEQUENCE [LARGE SCALE GENOMIC DNA]</scope>
    <source>
        <strain evidence="9 10">JCM 19491</strain>
    </source>
</reference>
<keyword evidence="4 7" id="KW-0812">Transmembrane</keyword>
<evidence type="ECO:0000256" key="6">
    <source>
        <dbReference type="ARBA" id="ARBA00023136"/>
    </source>
</evidence>
<comment type="subcellular location">
    <subcellularLocation>
        <location evidence="1">Cell membrane</location>
        <topology evidence="1">Multi-pass membrane protein</topology>
    </subcellularLocation>
</comment>
<dbReference type="Gene3D" id="3.30.240.20">
    <property type="entry name" value="bsu07140 like domains"/>
    <property type="match status" value="1"/>
</dbReference>
<gene>
    <name evidence="9" type="ORF">EU557_16970</name>
</gene>
<dbReference type="PANTHER" id="PTHR34582">
    <property type="entry name" value="UPF0702 TRANSMEMBRANE PROTEIN YCAP"/>
    <property type="match status" value="1"/>
</dbReference>
<organism evidence="9 10">
    <name type="scientific">Hymenobacter wooponensis</name>
    <dbReference type="NCBI Taxonomy" id="1525360"/>
    <lineage>
        <taxon>Bacteria</taxon>
        <taxon>Pseudomonadati</taxon>
        <taxon>Bacteroidota</taxon>
        <taxon>Cytophagia</taxon>
        <taxon>Cytophagales</taxon>
        <taxon>Hymenobacteraceae</taxon>
        <taxon>Hymenobacter</taxon>
    </lineage>
</organism>
<dbReference type="EMBL" id="SRKZ01000004">
    <property type="protein sequence ID" value="TGD79903.1"/>
    <property type="molecule type" value="Genomic_DNA"/>
</dbReference>
<proteinExistence type="inferred from homology"/>
<evidence type="ECO:0000256" key="2">
    <source>
        <dbReference type="ARBA" id="ARBA00006448"/>
    </source>
</evidence>
<evidence type="ECO:0000256" key="4">
    <source>
        <dbReference type="ARBA" id="ARBA00022692"/>
    </source>
</evidence>
<evidence type="ECO:0000256" key="3">
    <source>
        <dbReference type="ARBA" id="ARBA00022475"/>
    </source>
</evidence>
<dbReference type="InterPro" id="IPR007353">
    <property type="entry name" value="DUF421"/>
</dbReference>
<evidence type="ECO:0000256" key="1">
    <source>
        <dbReference type="ARBA" id="ARBA00004651"/>
    </source>
</evidence>
<dbReference type="Proteomes" id="UP000298284">
    <property type="component" value="Unassembled WGS sequence"/>
</dbReference>
<dbReference type="PANTHER" id="PTHR34582:SF6">
    <property type="entry name" value="UPF0702 TRANSMEMBRANE PROTEIN YCAP"/>
    <property type="match status" value="1"/>
</dbReference>
<sequence length="233" mass="25850">MKPEDFHLLEPLRVILGDVPWSFLLEILLRVLFLYGLLVLSMRLMGKRMGAQLSRNEMAALVSLAAAIGVPIQAPDRGLVAPLCIAAIIVIGQRLISRATLRSKNFEELSQDDIAIMVENGCLNLDKLKEAVVPQEGIFAQLRSKSITHLGQVKRLYMEANGNFTLLPQEPPQPGLSLIPDWDEEFRQEYPVAPDTFACNRCGNLSNSKQTPSTACPRCGNTRWVQAITSKPE</sequence>
<feature type="transmembrane region" description="Helical" evidence="7">
    <location>
        <begin position="20"/>
        <end position="41"/>
    </location>
</feature>
<dbReference type="RefSeq" id="WP_135531647.1">
    <property type="nucleotide sequence ID" value="NZ_SRKZ01000004.1"/>
</dbReference>
<name>A0A4Z0MJF7_9BACT</name>
<dbReference type="Pfam" id="PF04239">
    <property type="entry name" value="DUF421"/>
    <property type="match status" value="1"/>
</dbReference>
<evidence type="ECO:0000256" key="5">
    <source>
        <dbReference type="ARBA" id="ARBA00022989"/>
    </source>
</evidence>
<comment type="similarity">
    <text evidence="2">Belongs to the UPF0702 family.</text>
</comment>